<organism evidence="10 11">
    <name type="scientific">Sanghuangporus baumii</name>
    <name type="common">Phellinus baumii</name>
    <dbReference type="NCBI Taxonomy" id="108892"/>
    <lineage>
        <taxon>Eukaryota</taxon>
        <taxon>Fungi</taxon>
        <taxon>Dikarya</taxon>
        <taxon>Basidiomycota</taxon>
        <taxon>Agaricomycotina</taxon>
        <taxon>Agaricomycetes</taxon>
        <taxon>Hymenochaetales</taxon>
        <taxon>Hymenochaetaceae</taxon>
        <taxon>Sanghuangporus</taxon>
    </lineage>
</organism>
<keyword evidence="4 8" id="KW-0833">Ubl conjugation pathway</keyword>
<feature type="domain" description="UCH catalytic" evidence="9">
    <location>
        <begin position="7"/>
        <end position="224"/>
    </location>
</feature>
<keyword evidence="11" id="KW-1185">Reference proteome</keyword>
<comment type="catalytic activity">
    <reaction evidence="1 8">
        <text>Thiol-dependent hydrolysis of ester, thioester, amide, peptide and isopeptide bonds formed by the C-terminal Gly of ubiquitin (a 76-residue protein attached to proteins as an intracellular targeting signal).</text>
        <dbReference type="EC" id="3.4.19.12"/>
    </reaction>
</comment>
<reference evidence="10" key="1">
    <citation type="submission" date="2016-06" db="EMBL/GenBank/DDBJ databases">
        <title>Draft Genome sequence of the fungus Inonotus baumii.</title>
        <authorList>
            <person name="Zhu H."/>
            <person name="Lin W."/>
        </authorList>
    </citation>
    <scope>NUCLEOTIDE SEQUENCE</scope>
    <source>
        <strain evidence="10">821</strain>
    </source>
</reference>
<protein>
    <recommendedName>
        <fullName evidence="8">Ubiquitin carboxyl-terminal hydrolase</fullName>
        <ecNumber evidence="8">3.4.19.12</ecNumber>
    </recommendedName>
</protein>
<keyword evidence="3 8" id="KW-0645">Protease</keyword>
<dbReference type="GO" id="GO:0016579">
    <property type="term" value="P:protein deubiquitination"/>
    <property type="evidence" value="ECO:0007669"/>
    <property type="project" value="TreeGrafter"/>
</dbReference>
<comment type="similarity">
    <text evidence="2 7 8">Belongs to the peptidase C12 family.</text>
</comment>
<dbReference type="PRINTS" id="PR00707">
    <property type="entry name" value="UBCTHYDRLASE"/>
</dbReference>
<evidence type="ECO:0000256" key="6">
    <source>
        <dbReference type="ARBA" id="ARBA00022807"/>
    </source>
</evidence>
<dbReference type="GO" id="GO:0006511">
    <property type="term" value="P:ubiquitin-dependent protein catabolic process"/>
    <property type="evidence" value="ECO:0007669"/>
    <property type="project" value="UniProtKB-UniRule"/>
</dbReference>
<evidence type="ECO:0000256" key="1">
    <source>
        <dbReference type="ARBA" id="ARBA00000707"/>
    </source>
</evidence>
<dbReference type="GO" id="GO:0005737">
    <property type="term" value="C:cytoplasm"/>
    <property type="evidence" value="ECO:0007669"/>
    <property type="project" value="TreeGrafter"/>
</dbReference>
<dbReference type="EC" id="3.4.19.12" evidence="8"/>
<evidence type="ECO:0000313" key="10">
    <source>
        <dbReference type="EMBL" id="OCB86351.1"/>
    </source>
</evidence>
<dbReference type="OrthoDB" id="427186at2759"/>
<keyword evidence="6 8" id="KW-0788">Thiol protease</keyword>
<dbReference type="GO" id="GO:0004843">
    <property type="term" value="F:cysteine-type deubiquitinase activity"/>
    <property type="evidence" value="ECO:0007669"/>
    <property type="project" value="UniProtKB-EC"/>
</dbReference>
<name>A0A9Q5HUP9_SANBA</name>
<dbReference type="Proteomes" id="UP000757232">
    <property type="component" value="Unassembled WGS sequence"/>
</dbReference>
<comment type="caution">
    <text evidence="7">Lacks conserved residue(s) required for the propagation of feature annotation.</text>
</comment>
<evidence type="ECO:0000256" key="5">
    <source>
        <dbReference type="ARBA" id="ARBA00022801"/>
    </source>
</evidence>
<dbReference type="InterPro" id="IPR038765">
    <property type="entry name" value="Papain-like_cys_pep_sf"/>
</dbReference>
<comment type="caution">
    <text evidence="10">The sequence shown here is derived from an EMBL/GenBank/DDBJ whole genome shotgun (WGS) entry which is preliminary data.</text>
</comment>
<proteinExistence type="inferred from homology"/>
<keyword evidence="5 8" id="KW-0378">Hydrolase</keyword>
<dbReference type="InterPro" id="IPR001578">
    <property type="entry name" value="Peptidase_C12_UCH"/>
</dbReference>
<gene>
    <name evidence="10" type="ORF">A7U60_g6666</name>
</gene>
<dbReference type="Pfam" id="PF01088">
    <property type="entry name" value="Peptidase_C12"/>
    <property type="match status" value="2"/>
</dbReference>
<evidence type="ECO:0000313" key="11">
    <source>
        <dbReference type="Proteomes" id="UP000757232"/>
    </source>
</evidence>
<dbReference type="PROSITE" id="PS52048">
    <property type="entry name" value="UCH_DOMAIN"/>
    <property type="match status" value="1"/>
</dbReference>
<dbReference type="AlphaFoldDB" id="A0A9Q5HUP9"/>
<dbReference type="Gene3D" id="3.40.532.10">
    <property type="entry name" value="Peptidase C12, ubiquitin carboxyl-terminal hydrolase"/>
    <property type="match status" value="2"/>
</dbReference>
<sequence length="231" mass="25306">MAETGTRWVPLESNPDVLNSWSRKVGLVLSQDAFTDVYGLDDELLAMVAQPAKAVVLLFPITEAYEAKRKEEDAATEAGKLPPVDPTVIWVKQTANIQRVWHIGAPSCINERKTPVERAKLLETTPLFADVHASEAQSGQSAVPRNLDTDYHFTCFVHAPSTEPGKPKGVDGHRLVELDGRRVGPIDRGPSEDLLKVRDVAAFVKERFLSQSNSVNLNMIALAPPECSSVV</sequence>
<evidence type="ECO:0000256" key="8">
    <source>
        <dbReference type="RuleBase" id="RU361215"/>
    </source>
</evidence>
<evidence type="ECO:0000259" key="9">
    <source>
        <dbReference type="PROSITE" id="PS52048"/>
    </source>
</evidence>
<dbReference type="PANTHER" id="PTHR10589:SF17">
    <property type="entry name" value="UBIQUITIN CARBOXYL-TERMINAL HYDROLASE"/>
    <property type="match status" value="1"/>
</dbReference>
<dbReference type="InterPro" id="IPR036959">
    <property type="entry name" value="Peptidase_C12_UCH_sf"/>
</dbReference>
<dbReference type="EMBL" id="LNZH02000203">
    <property type="protein sequence ID" value="OCB86351.1"/>
    <property type="molecule type" value="Genomic_DNA"/>
</dbReference>
<evidence type="ECO:0000256" key="3">
    <source>
        <dbReference type="ARBA" id="ARBA00022670"/>
    </source>
</evidence>
<dbReference type="PANTHER" id="PTHR10589">
    <property type="entry name" value="UBIQUITIN CARBOXYL-TERMINAL HYDROLASE"/>
    <property type="match status" value="1"/>
</dbReference>
<evidence type="ECO:0000256" key="2">
    <source>
        <dbReference type="ARBA" id="ARBA00009326"/>
    </source>
</evidence>
<evidence type="ECO:0000256" key="4">
    <source>
        <dbReference type="ARBA" id="ARBA00022786"/>
    </source>
</evidence>
<dbReference type="SUPFAM" id="SSF54001">
    <property type="entry name" value="Cysteine proteinases"/>
    <property type="match status" value="1"/>
</dbReference>
<evidence type="ECO:0000256" key="7">
    <source>
        <dbReference type="PROSITE-ProRule" id="PRU01393"/>
    </source>
</evidence>
<accession>A0A9Q5HUP9</accession>